<proteinExistence type="predicted"/>
<dbReference type="EMBL" id="VOFY01002888">
    <property type="protein sequence ID" value="KAA8577405.1"/>
    <property type="molecule type" value="Genomic_DNA"/>
</dbReference>
<accession>A0A5J5C7M8</accession>
<comment type="caution">
    <text evidence="1">The sequence shown here is derived from an EMBL/GenBank/DDBJ whole genome shotgun (WGS) entry which is preliminary data.</text>
</comment>
<gene>
    <name evidence="1" type="ORF">FQN60_007934</name>
</gene>
<evidence type="ECO:0000313" key="1">
    <source>
        <dbReference type="EMBL" id="KAA8577405.1"/>
    </source>
</evidence>
<keyword evidence="2" id="KW-1185">Reference proteome</keyword>
<reference evidence="1 2" key="1">
    <citation type="submission" date="2019-08" db="EMBL/GenBank/DDBJ databases">
        <title>A chromosome-level genome assembly, high-density linkage maps, and genome scans reveal the genomic architecture of hybrid incompatibilities underlying speciation via character displacement in darters (Percidae: Etheostominae).</title>
        <authorList>
            <person name="Moran R.L."/>
            <person name="Catchen J.M."/>
            <person name="Fuller R.C."/>
        </authorList>
    </citation>
    <scope>NUCLEOTIDE SEQUENCE [LARGE SCALE GENOMIC DNA]</scope>
    <source>
        <strain evidence="1">EspeVRDwgs_2016</strain>
        <tissue evidence="1">Muscle</tissue>
    </source>
</reference>
<evidence type="ECO:0000313" key="2">
    <source>
        <dbReference type="Proteomes" id="UP000327493"/>
    </source>
</evidence>
<name>A0A5J5C7M8_9PERO</name>
<organism evidence="1 2">
    <name type="scientific">Etheostoma spectabile</name>
    <name type="common">orangethroat darter</name>
    <dbReference type="NCBI Taxonomy" id="54343"/>
    <lineage>
        <taxon>Eukaryota</taxon>
        <taxon>Metazoa</taxon>
        <taxon>Chordata</taxon>
        <taxon>Craniata</taxon>
        <taxon>Vertebrata</taxon>
        <taxon>Euteleostomi</taxon>
        <taxon>Actinopterygii</taxon>
        <taxon>Neopterygii</taxon>
        <taxon>Teleostei</taxon>
        <taxon>Neoteleostei</taxon>
        <taxon>Acanthomorphata</taxon>
        <taxon>Eupercaria</taxon>
        <taxon>Perciformes</taxon>
        <taxon>Percoidei</taxon>
        <taxon>Percidae</taxon>
        <taxon>Etheostomatinae</taxon>
        <taxon>Etheostoma</taxon>
    </lineage>
</organism>
<sequence>MHPYVTLSL</sequence>
<dbReference type="Proteomes" id="UP000327493">
    <property type="component" value="Unassembled WGS sequence"/>
</dbReference>
<protein>
    <submittedName>
        <fullName evidence="1">Uncharacterized protein</fullName>
    </submittedName>
</protein>